<accession>D6YBD3</accession>
<dbReference type="GO" id="GO:0070403">
    <property type="term" value="F:NAD+ binding"/>
    <property type="evidence" value="ECO:0007669"/>
    <property type="project" value="InterPro"/>
</dbReference>
<dbReference type="Gene3D" id="3.30.1600.10">
    <property type="entry name" value="SIR2/SIRT2 'Small Domain"/>
    <property type="match status" value="1"/>
</dbReference>
<dbReference type="eggNOG" id="COG0846">
    <property type="taxonomic scope" value="Bacteria"/>
</dbReference>
<dbReference type="EC" id="2.3.1.286" evidence="1"/>
<dbReference type="InterPro" id="IPR026590">
    <property type="entry name" value="Ssirtuin_cat_dom"/>
</dbReference>
<dbReference type="CDD" id="cd01407">
    <property type="entry name" value="SIR2-fam"/>
    <property type="match status" value="1"/>
</dbReference>
<proteinExistence type="predicted"/>
<dbReference type="GO" id="GO:0017136">
    <property type="term" value="F:histone deacetylase activity, NAD-dependent"/>
    <property type="evidence" value="ECO:0007669"/>
    <property type="project" value="TreeGrafter"/>
</dbReference>
<dbReference type="OrthoDB" id="9800582at2"/>
<dbReference type="EMBL" id="CP001874">
    <property type="protein sequence ID" value="ADG88493.1"/>
    <property type="molecule type" value="Genomic_DNA"/>
</dbReference>
<dbReference type="Pfam" id="PF02146">
    <property type="entry name" value="SIR2"/>
    <property type="match status" value="1"/>
</dbReference>
<dbReference type="RefSeq" id="WP_013132026.1">
    <property type="nucleotide sequence ID" value="NC_014165.1"/>
</dbReference>
<evidence type="ECO:0000256" key="1">
    <source>
        <dbReference type="ARBA" id="ARBA00012928"/>
    </source>
</evidence>
<dbReference type="Gene3D" id="3.40.50.1220">
    <property type="entry name" value="TPP-binding domain"/>
    <property type="match status" value="1"/>
</dbReference>
<feature type="binding site" evidence="4">
    <location>
        <position position="116"/>
    </location>
    <ligand>
        <name>Zn(2+)</name>
        <dbReference type="ChEBI" id="CHEBI:29105"/>
    </ligand>
</feature>
<dbReference type="SUPFAM" id="SSF52467">
    <property type="entry name" value="DHS-like NAD/FAD-binding domain"/>
    <property type="match status" value="1"/>
</dbReference>
<protein>
    <recommendedName>
        <fullName evidence="1">protein acetyllysine N-acetyltransferase</fullName>
        <ecNumber evidence="1">2.3.1.286</ecNumber>
    </recommendedName>
</protein>
<sequence length="242" mass="26675">MKVAVLSGAGISTASGIPDFRGPNGLWRKFPDYEKLVTYDYYMSDPEIRRRSWLFRSENPAWTAEPNAGHRALVDLANAGVDVWIITQNVDRLHQRAGSPPDRVLELHGNMFETVCTQCGARSTTREAIDRVHAGESDPRCRKCGGILKTATVMFGEFLDQHVLEQAVKVSRECDVFIAVGTSLQVHPAASLVQYAVASGARLIIVNAEPTPYDDLADEVIREPISEALPRLVARLTSGERS</sequence>
<dbReference type="KEGG" id="tbi:Tbis_1781"/>
<keyword evidence="7" id="KW-1185">Reference proteome</keyword>
<evidence type="ECO:0000256" key="3">
    <source>
        <dbReference type="ARBA" id="ARBA00023027"/>
    </source>
</evidence>
<dbReference type="NCBIfam" id="NF001753">
    <property type="entry name" value="PRK00481.1-3"/>
    <property type="match status" value="1"/>
</dbReference>
<name>D6YBD3_THEBD</name>
<feature type="domain" description="Deacetylase sirtuin-type" evidence="5">
    <location>
        <begin position="1"/>
        <end position="239"/>
    </location>
</feature>
<evidence type="ECO:0000259" key="5">
    <source>
        <dbReference type="PROSITE" id="PS50305"/>
    </source>
</evidence>
<dbReference type="PANTHER" id="PTHR11085">
    <property type="entry name" value="NAD-DEPENDENT PROTEIN DEACYLASE SIRTUIN-5, MITOCHONDRIAL-RELATED"/>
    <property type="match status" value="1"/>
</dbReference>
<evidence type="ECO:0000256" key="2">
    <source>
        <dbReference type="ARBA" id="ARBA00022679"/>
    </source>
</evidence>
<evidence type="ECO:0000313" key="7">
    <source>
        <dbReference type="Proteomes" id="UP000006640"/>
    </source>
</evidence>
<dbReference type="AlphaFoldDB" id="D6YBD3"/>
<evidence type="ECO:0000256" key="4">
    <source>
        <dbReference type="PROSITE-ProRule" id="PRU00236"/>
    </source>
</evidence>
<feature type="active site" description="Proton acceptor" evidence="4">
    <location>
        <position position="108"/>
    </location>
</feature>
<keyword evidence="2" id="KW-0808">Transferase</keyword>
<feature type="binding site" evidence="4">
    <location>
        <position position="144"/>
    </location>
    <ligand>
        <name>Zn(2+)</name>
        <dbReference type="ChEBI" id="CHEBI:29105"/>
    </ligand>
</feature>
<dbReference type="Proteomes" id="UP000006640">
    <property type="component" value="Chromosome"/>
</dbReference>
<dbReference type="PANTHER" id="PTHR11085:SF4">
    <property type="entry name" value="NAD-DEPENDENT PROTEIN DEACYLASE"/>
    <property type="match status" value="1"/>
</dbReference>
<keyword evidence="4" id="KW-0479">Metal-binding</keyword>
<dbReference type="InterPro" id="IPR050134">
    <property type="entry name" value="NAD-dep_sirtuin_deacylases"/>
</dbReference>
<organism evidence="6 7">
    <name type="scientific">Thermobispora bispora (strain ATCC 19993 / DSM 43833 / CBS 139.67 / JCM 10125 / KCTC 9307 / NBRC 14880 / R51)</name>
    <dbReference type="NCBI Taxonomy" id="469371"/>
    <lineage>
        <taxon>Bacteria</taxon>
        <taxon>Bacillati</taxon>
        <taxon>Actinomycetota</taxon>
        <taxon>Actinomycetes</taxon>
        <taxon>Streptosporangiales</taxon>
        <taxon>Streptosporangiaceae</taxon>
        <taxon>Thermobispora</taxon>
    </lineage>
</organism>
<dbReference type="InterPro" id="IPR003000">
    <property type="entry name" value="Sirtuin"/>
</dbReference>
<reference evidence="6 7" key="1">
    <citation type="submission" date="2010-01" db="EMBL/GenBank/DDBJ databases">
        <title>The complete genome of Thermobispora bispora DSM 43833.</title>
        <authorList>
            <consortium name="US DOE Joint Genome Institute (JGI-PGF)"/>
            <person name="Lucas S."/>
            <person name="Copeland A."/>
            <person name="Lapidus A."/>
            <person name="Glavina del Rio T."/>
            <person name="Dalin E."/>
            <person name="Tice H."/>
            <person name="Bruce D."/>
            <person name="Goodwin L."/>
            <person name="Pitluck S."/>
            <person name="Kyrpides N."/>
            <person name="Mavromatis K."/>
            <person name="Ivanova N."/>
            <person name="Mikhailova N."/>
            <person name="Chertkov O."/>
            <person name="Brettin T."/>
            <person name="Detter J.C."/>
            <person name="Han C."/>
            <person name="Larimer F."/>
            <person name="Land M."/>
            <person name="Hauser L."/>
            <person name="Markowitz V."/>
            <person name="Cheng J.-F."/>
            <person name="Hugenholtz P."/>
            <person name="Woyke T."/>
            <person name="Wu D."/>
            <person name="Jando M."/>
            <person name="Schneider S."/>
            <person name="Klenk H.-P."/>
            <person name="Eisen J.A."/>
        </authorList>
    </citation>
    <scope>NUCLEOTIDE SEQUENCE [LARGE SCALE GENOMIC DNA]</scope>
    <source>
        <strain evidence="7">ATCC 19993 / DSM 43833 / CBS 139.67 / JCM 10125 / KCTC 9307 / NBRC 14880 / R51</strain>
    </source>
</reference>
<keyword evidence="3" id="KW-0520">NAD</keyword>
<dbReference type="InterPro" id="IPR026591">
    <property type="entry name" value="Sirtuin_cat_small_dom_sf"/>
</dbReference>
<evidence type="ECO:0000313" key="6">
    <source>
        <dbReference type="EMBL" id="ADG88493.1"/>
    </source>
</evidence>
<feature type="binding site" evidence="4">
    <location>
        <position position="119"/>
    </location>
    <ligand>
        <name>Zn(2+)</name>
        <dbReference type="ChEBI" id="CHEBI:29105"/>
    </ligand>
</feature>
<dbReference type="InterPro" id="IPR029035">
    <property type="entry name" value="DHS-like_NAD/FAD-binding_dom"/>
</dbReference>
<dbReference type="HOGENOM" id="CLU_023643_3_0_11"/>
<dbReference type="STRING" id="469371.Tbis_1781"/>
<dbReference type="GO" id="GO:0046872">
    <property type="term" value="F:metal ion binding"/>
    <property type="evidence" value="ECO:0007669"/>
    <property type="project" value="UniProtKB-KW"/>
</dbReference>
<feature type="binding site" evidence="4">
    <location>
        <position position="141"/>
    </location>
    <ligand>
        <name>Zn(2+)</name>
        <dbReference type="ChEBI" id="CHEBI:29105"/>
    </ligand>
</feature>
<keyword evidence="4" id="KW-0862">Zinc</keyword>
<gene>
    <name evidence="6" type="ordered locus">Tbis_1781</name>
</gene>
<dbReference type="PROSITE" id="PS50305">
    <property type="entry name" value="SIRTUIN"/>
    <property type="match status" value="1"/>
</dbReference>